<gene>
    <name evidence="1" type="ORF">XBKQ1_1790004</name>
</gene>
<proteinExistence type="predicted"/>
<dbReference type="Proteomes" id="UP000028500">
    <property type="component" value="Unassembled WGS sequence"/>
</dbReference>
<sequence>MTWVISPFFGISLLSGSGLKKTKQVNSDRKIPVTTGDFE</sequence>
<evidence type="ECO:0000313" key="2">
    <source>
        <dbReference type="Proteomes" id="UP000028500"/>
    </source>
</evidence>
<dbReference type="EMBL" id="CBSY010000089">
    <property type="protein sequence ID" value="CDH18971.1"/>
    <property type="molecule type" value="Genomic_DNA"/>
</dbReference>
<organism evidence="1 2">
    <name type="scientific">Xenorhabdus bovienii str. kraussei Quebec</name>
    <dbReference type="NCBI Taxonomy" id="1398203"/>
    <lineage>
        <taxon>Bacteria</taxon>
        <taxon>Pseudomonadati</taxon>
        <taxon>Pseudomonadota</taxon>
        <taxon>Gammaproteobacteria</taxon>
        <taxon>Enterobacterales</taxon>
        <taxon>Morganellaceae</taxon>
        <taxon>Xenorhabdus</taxon>
    </lineage>
</organism>
<accession>A0A077PE67</accession>
<reference evidence="1" key="1">
    <citation type="submission" date="2013-07" db="EMBL/GenBank/DDBJ databases">
        <title>Sub-species coevolution in mutualistic symbiosis.</title>
        <authorList>
            <person name="Murfin K."/>
            <person name="Klassen J."/>
            <person name="Lee M."/>
            <person name="Forst S."/>
            <person name="Stock P."/>
            <person name="Goodrich-Blair H."/>
        </authorList>
    </citation>
    <scope>NUCLEOTIDE SEQUENCE [LARGE SCALE GENOMIC DNA]</scope>
    <source>
        <strain evidence="1">Kraussei Quebec</strain>
    </source>
</reference>
<protein>
    <submittedName>
        <fullName evidence="1">Uncharacterized protein</fullName>
    </submittedName>
</protein>
<keyword evidence="2" id="KW-1185">Reference proteome</keyword>
<dbReference type="AlphaFoldDB" id="A0A077PE67"/>
<name>A0A077PE67_XENBV</name>
<comment type="caution">
    <text evidence="1">The sequence shown here is derived from an EMBL/GenBank/DDBJ whole genome shotgun (WGS) entry which is preliminary data.</text>
</comment>
<dbReference type="HOGENOM" id="CLU_3319439_0_0_6"/>
<evidence type="ECO:0000313" key="1">
    <source>
        <dbReference type="EMBL" id="CDH18971.1"/>
    </source>
</evidence>